<protein>
    <submittedName>
        <fullName evidence="1">Uncharacterized protein</fullName>
    </submittedName>
</protein>
<sequence>MNKELSENRYVTKFNFSSKFRKNGLEEMQN</sequence>
<organism evidence="1 2">
    <name type="scientific">Christiangramia forsetii (strain DSM 17595 / CGMCC 1.15422 / KT0803)</name>
    <name type="common">Gramella forsetii</name>
    <dbReference type="NCBI Taxonomy" id="411154"/>
    <lineage>
        <taxon>Bacteria</taxon>
        <taxon>Pseudomonadati</taxon>
        <taxon>Bacteroidota</taxon>
        <taxon>Flavobacteriia</taxon>
        <taxon>Flavobacteriales</taxon>
        <taxon>Flavobacteriaceae</taxon>
        <taxon>Christiangramia</taxon>
    </lineage>
</organism>
<evidence type="ECO:0000313" key="2">
    <source>
        <dbReference type="Proteomes" id="UP000000755"/>
    </source>
</evidence>
<proteinExistence type="predicted"/>
<dbReference type="AlphaFoldDB" id="A0LZP1"/>
<accession>A0LZP1</accession>
<dbReference type="HOGENOM" id="CLU_3403788_0_0_10"/>
<evidence type="ECO:0000313" key="1">
    <source>
        <dbReference type="EMBL" id="CAL65836.1"/>
    </source>
</evidence>
<dbReference type="EMBL" id="CU207366">
    <property type="protein sequence ID" value="CAL65836.1"/>
    <property type="molecule type" value="Genomic_DNA"/>
</dbReference>
<dbReference type="Proteomes" id="UP000000755">
    <property type="component" value="Chromosome"/>
</dbReference>
<gene>
    <name evidence="1" type="ordered locus">GFO_0862</name>
</gene>
<name>A0LZP1_CHRFK</name>
<dbReference type="KEGG" id="gfo:GFO_0862"/>
<reference evidence="1 2" key="1">
    <citation type="journal article" date="2006" name="Environ. Microbiol.">
        <title>Whole genome analysis of the marine Bacteroidetes'Gramella forsetii' reveals adaptations to degradation of polymeric organic matter.</title>
        <authorList>
            <person name="Bauer M."/>
            <person name="Kube M."/>
            <person name="Teeling H."/>
            <person name="Richter M."/>
            <person name="Lombardot T."/>
            <person name="Allers E."/>
            <person name="Wuerdemann C.A."/>
            <person name="Quast C."/>
            <person name="Kuhl H."/>
            <person name="Knaust F."/>
            <person name="Woebken D."/>
            <person name="Bischof K."/>
            <person name="Mussmann M."/>
            <person name="Choudhuri J.V."/>
            <person name="Meyer F."/>
            <person name="Reinhardt R."/>
            <person name="Amann R.I."/>
            <person name="Gloeckner F.O."/>
        </authorList>
    </citation>
    <scope>NUCLEOTIDE SEQUENCE [LARGE SCALE GENOMIC DNA]</scope>
    <source>
        <strain evidence="1 2">KT0803</strain>
    </source>
</reference>